<comment type="caution">
    <text evidence="3">The sequence shown here is derived from an EMBL/GenBank/DDBJ whole genome shotgun (WGS) entry which is preliminary data.</text>
</comment>
<dbReference type="InterPro" id="IPR029046">
    <property type="entry name" value="LolA/LolB/LppX"/>
</dbReference>
<evidence type="ECO:0000256" key="2">
    <source>
        <dbReference type="SAM" id="SignalP"/>
    </source>
</evidence>
<accession>A0ABW7XHC4</accession>
<keyword evidence="4" id="KW-1185">Reference proteome</keyword>
<dbReference type="Proteomes" id="UP001611580">
    <property type="component" value="Unassembled WGS sequence"/>
</dbReference>
<evidence type="ECO:0000256" key="1">
    <source>
        <dbReference type="SAM" id="MobiDB-lite"/>
    </source>
</evidence>
<feature type="signal peptide" evidence="2">
    <location>
        <begin position="1"/>
        <end position="31"/>
    </location>
</feature>
<evidence type="ECO:0000313" key="3">
    <source>
        <dbReference type="EMBL" id="MFI2486649.1"/>
    </source>
</evidence>
<name>A0ABW7XHC4_9MICO</name>
<dbReference type="InterPro" id="IPR052944">
    <property type="entry name" value="Sporulation_related"/>
</dbReference>
<protein>
    <submittedName>
        <fullName evidence="3">Outer membrane lipoprotein carrier protein LolA</fullName>
    </submittedName>
</protein>
<keyword evidence="3" id="KW-0449">Lipoprotein</keyword>
<keyword evidence="2" id="KW-0732">Signal</keyword>
<dbReference type="PANTHER" id="PTHR37507">
    <property type="entry name" value="SPORULATION PROTEIN YDCC"/>
    <property type="match status" value="1"/>
</dbReference>
<proteinExistence type="predicted"/>
<dbReference type="SUPFAM" id="SSF89392">
    <property type="entry name" value="Prokaryotic lipoproteins and lipoprotein localization factors"/>
    <property type="match status" value="1"/>
</dbReference>
<organism evidence="3 4">
    <name type="scientific">Promicromonospora kroppenstedtii</name>
    <dbReference type="NCBI Taxonomy" id="440482"/>
    <lineage>
        <taxon>Bacteria</taxon>
        <taxon>Bacillati</taxon>
        <taxon>Actinomycetota</taxon>
        <taxon>Actinomycetes</taxon>
        <taxon>Micrococcales</taxon>
        <taxon>Promicromonosporaceae</taxon>
        <taxon>Promicromonospora</taxon>
    </lineage>
</organism>
<dbReference type="PANTHER" id="PTHR37507:SF2">
    <property type="entry name" value="SPORULATION PROTEIN YDCC"/>
    <property type="match status" value="1"/>
</dbReference>
<dbReference type="Gene3D" id="2.50.20.10">
    <property type="entry name" value="Lipoprotein localisation LolA/LolB/LppX"/>
    <property type="match status" value="1"/>
</dbReference>
<reference evidence="3 4" key="1">
    <citation type="submission" date="2024-10" db="EMBL/GenBank/DDBJ databases">
        <title>The Natural Products Discovery Center: Release of the First 8490 Sequenced Strains for Exploring Actinobacteria Biosynthetic Diversity.</title>
        <authorList>
            <person name="Kalkreuter E."/>
            <person name="Kautsar S.A."/>
            <person name="Yang D."/>
            <person name="Bader C.D."/>
            <person name="Teijaro C.N."/>
            <person name="Fluegel L."/>
            <person name="Davis C.M."/>
            <person name="Simpson J.R."/>
            <person name="Lauterbach L."/>
            <person name="Steele A.D."/>
            <person name="Gui C."/>
            <person name="Meng S."/>
            <person name="Li G."/>
            <person name="Viehrig K."/>
            <person name="Ye F."/>
            <person name="Su P."/>
            <person name="Kiefer A.F."/>
            <person name="Nichols A."/>
            <person name="Cepeda A.J."/>
            <person name="Yan W."/>
            <person name="Fan B."/>
            <person name="Jiang Y."/>
            <person name="Adhikari A."/>
            <person name="Zheng C.-J."/>
            <person name="Schuster L."/>
            <person name="Cowan T.M."/>
            <person name="Smanski M.J."/>
            <person name="Chevrette M.G."/>
            <person name="De Carvalho L.P.S."/>
            <person name="Shen B."/>
        </authorList>
    </citation>
    <scope>NUCLEOTIDE SEQUENCE [LARGE SCALE GENOMIC DNA]</scope>
    <source>
        <strain evidence="3 4">NPDC019481</strain>
    </source>
</reference>
<sequence length="378" mass="39321">MRPRTKALVAAGSGIAVGLAGLALTTLPAGADDDPVLPAVEPEALVASVLAAEPQAFSGEAEVSNELGLPALPGTPDLDFESARVFHDGQESARVQLEKATSEVTFVKNPDEVWAYDSQERTAEHLTWDDADAAAARKHAEAQLADPARAAAEIIEQLRPTSEITVDGTARVAGRAAYELVLTPKPSEKTLLREVTVAIDEQTRMPLAFDVYANGRSEPVLSLGFVELDLGAQDPALFDFTPPQGTKVETTDAGDAAAHRAGKPGPEDHMADRMAQQGVTTVGDGWDTVVIAELPADLPKMPAGMSDGAASGDLPGAFTGGEQDLSGALERIGQRVSGDFGTGTHVQIRVGGVIVTDDGRVAAGAVPEQVLVDALDQQ</sequence>
<feature type="region of interest" description="Disordered" evidence="1">
    <location>
        <begin position="249"/>
        <end position="269"/>
    </location>
</feature>
<evidence type="ECO:0000313" key="4">
    <source>
        <dbReference type="Proteomes" id="UP001611580"/>
    </source>
</evidence>
<dbReference type="RefSeq" id="WP_397402735.1">
    <property type="nucleotide sequence ID" value="NZ_JBIRYI010000003.1"/>
</dbReference>
<feature type="chain" id="PRO_5045105562" evidence="2">
    <location>
        <begin position="32"/>
        <end position="378"/>
    </location>
</feature>
<gene>
    <name evidence="3" type="ORF">ACH47X_07035</name>
</gene>
<dbReference type="EMBL" id="JBIRYI010000003">
    <property type="protein sequence ID" value="MFI2486649.1"/>
    <property type="molecule type" value="Genomic_DNA"/>
</dbReference>